<keyword evidence="1" id="KW-1133">Transmembrane helix</keyword>
<keyword evidence="1" id="KW-0812">Transmembrane</keyword>
<reference evidence="2 3" key="1">
    <citation type="submission" date="2020-10" db="EMBL/GenBank/DDBJ databases">
        <title>Mouse Oral microbiota.</title>
        <authorList>
            <person name="Joseph S."/>
            <person name="Aduse-Opoku J."/>
        </authorList>
    </citation>
    <scope>NUCLEOTIDE SEQUENCE [LARGE SCALE GENOMIC DNA]</scope>
    <source>
        <strain evidence="2 3">19428wE5_W307</strain>
    </source>
</reference>
<name>A0ABR9Y0E0_9STAP</name>
<keyword evidence="3" id="KW-1185">Reference proteome</keyword>
<keyword evidence="1" id="KW-0472">Membrane</keyword>
<evidence type="ECO:0000313" key="3">
    <source>
        <dbReference type="Proteomes" id="UP000647980"/>
    </source>
</evidence>
<feature type="transmembrane region" description="Helical" evidence="1">
    <location>
        <begin position="17"/>
        <end position="38"/>
    </location>
</feature>
<gene>
    <name evidence="2" type="ORF">IR135_07755</name>
</gene>
<organism evidence="2 3">
    <name type="scientific">Jeotgalicoccus nanhaiensis</name>
    <dbReference type="NCBI Taxonomy" id="568603"/>
    <lineage>
        <taxon>Bacteria</taxon>
        <taxon>Bacillati</taxon>
        <taxon>Bacillota</taxon>
        <taxon>Bacilli</taxon>
        <taxon>Bacillales</taxon>
        <taxon>Staphylococcaceae</taxon>
        <taxon>Jeotgalicoccus</taxon>
    </lineage>
</organism>
<dbReference type="EMBL" id="JADGLW010000005">
    <property type="protein sequence ID" value="MBF0754164.1"/>
    <property type="molecule type" value="Genomic_DNA"/>
</dbReference>
<sequence>MSENDEKKALIQEKYSSLFMITCTFFGAILESLLLYFIKGEFPYEVLAGGLAQLLF</sequence>
<comment type="caution">
    <text evidence="2">The sequence shown here is derived from an EMBL/GenBank/DDBJ whole genome shotgun (WGS) entry which is preliminary data.</text>
</comment>
<evidence type="ECO:0000256" key="1">
    <source>
        <dbReference type="SAM" id="Phobius"/>
    </source>
</evidence>
<dbReference type="Proteomes" id="UP000647980">
    <property type="component" value="Unassembled WGS sequence"/>
</dbReference>
<dbReference type="RefSeq" id="WP_167753392.1">
    <property type="nucleotide sequence ID" value="NZ_JADGLW010000005.1"/>
</dbReference>
<protein>
    <submittedName>
        <fullName evidence="2">Uncharacterized protein</fullName>
    </submittedName>
</protein>
<evidence type="ECO:0000313" key="2">
    <source>
        <dbReference type="EMBL" id="MBF0754164.1"/>
    </source>
</evidence>
<proteinExistence type="predicted"/>
<accession>A0ABR9Y0E0</accession>